<evidence type="ECO:0000313" key="3">
    <source>
        <dbReference type="Proteomes" id="UP001293593"/>
    </source>
</evidence>
<dbReference type="CDD" id="cd02440">
    <property type="entry name" value="AdoMet_MTases"/>
    <property type="match status" value="1"/>
</dbReference>
<evidence type="ECO:0000259" key="1">
    <source>
        <dbReference type="Pfam" id="PF01189"/>
    </source>
</evidence>
<dbReference type="PANTHER" id="PTHR22807:SF16">
    <property type="entry name" value="SAM-DEPENDENT MTASE RSMB_NOP-TYPE DOMAIN-CONTAINING PROTEIN"/>
    <property type="match status" value="1"/>
</dbReference>
<dbReference type="Pfam" id="PF01189">
    <property type="entry name" value="Methyltr_RsmB-F"/>
    <property type="match status" value="1"/>
</dbReference>
<feature type="domain" description="SAM-dependent methyltransferase RsmB-F/NOP2-type catalytic core" evidence="1">
    <location>
        <begin position="100"/>
        <end position="175"/>
    </location>
</feature>
<sequence>MEQEASKPPLPDAFLAFLEANGLDPSIYTSFDSTPRYVRLKPNCEAYLEEFEAEMNCKLQRVDWLPGFYSLHSNTQIANSKAYLEGKIYGIDASSGAAVMALNVSTGDHVLDLCAAPGAKLCMVLDLLGDSGSVTGVDVARHRLAACRTMLQKYNLGDRCRLFVADGATFSLIPAGFCSDNKSCETVLAEKAEVFKEWTSKRTWKERKRARKSGNLQLVSGSQPPDLIYYGRHSGVVGLTKDDLYKNAYDRIIMSHGYDKVLVDAECTHDGSVKHIQKFEHWGWKTLERRVLDADRTDNLFALQASDSFASFYP</sequence>
<name>A0AAE1IZ38_9FABA</name>
<keyword evidence="3" id="KW-1185">Reference proteome</keyword>
<dbReference type="InterPro" id="IPR023267">
    <property type="entry name" value="RCMT"/>
</dbReference>
<evidence type="ECO:0000313" key="2">
    <source>
        <dbReference type="EMBL" id="KAK4260667.1"/>
    </source>
</evidence>
<gene>
    <name evidence="2" type="ORF">QN277_003753</name>
</gene>
<comment type="caution">
    <text evidence="2">The sequence shown here is derived from an EMBL/GenBank/DDBJ whole genome shotgun (WGS) entry which is preliminary data.</text>
</comment>
<organism evidence="2 3">
    <name type="scientific">Acacia crassicarpa</name>
    <name type="common">northern wattle</name>
    <dbReference type="NCBI Taxonomy" id="499986"/>
    <lineage>
        <taxon>Eukaryota</taxon>
        <taxon>Viridiplantae</taxon>
        <taxon>Streptophyta</taxon>
        <taxon>Embryophyta</taxon>
        <taxon>Tracheophyta</taxon>
        <taxon>Spermatophyta</taxon>
        <taxon>Magnoliopsida</taxon>
        <taxon>eudicotyledons</taxon>
        <taxon>Gunneridae</taxon>
        <taxon>Pentapetalae</taxon>
        <taxon>rosids</taxon>
        <taxon>fabids</taxon>
        <taxon>Fabales</taxon>
        <taxon>Fabaceae</taxon>
        <taxon>Caesalpinioideae</taxon>
        <taxon>mimosoid clade</taxon>
        <taxon>Acacieae</taxon>
        <taxon>Acacia</taxon>
    </lineage>
</organism>
<reference evidence="2" key="1">
    <citation type="submission" date="2023-10" db="EMBL/GenBank/DDBJ databases">
        <title>Chromosome-level genome of the transformable northern wattle, Acacia crassicarpa.</title>
        <authorList>
            <person name="Massaro I."/>
            <person name="Sinha N.R."/>
            <person name="Poethig S."/>
            <person name="Leichty A.R."/>
        </authorList>
    </citation>
    <scope>NUCLEOTIDE SEQUENCE</scope>
    <source>
        <strain evidence="2">Acra3RX</strain>
        <tissue evidence="2">Leaf</tissue>
    </source>
</reference>
<dbReference type="GO" id="GO:0008173">
    <property type="term" value="F:RNA methyltransferase activity"/>
    <property type="evidence" value="ECO:0007669"/>
    <property type="project" value="InterPro"/>
</dbReference>
<proteinExistence type="predicted"/>
<dbReference type="Gene3D" id="3.40.50.150">
    <property type="entry name" value="Vaccinia Virus protein VP39"/>
    <property type="match status" value="1"/>
</dbReference>
<dbReference type="SUPFAM" id="SSF53335">
    <property type="entry name" value="S-adenosyl-L-methionine-dependent methyltransferases"/>
    <property type="match status" value="1"/>
</dbReference>
<protein>
    <recommendedName>
        <fullName evidence="1">SAM-dependent methyltransferase RsmB-F/NOP2-type catalytic core domain-containing protein</fullName>
    </recommendedName>
</protein>
<dbReference type="InterPro" id="IPR029063">
    <property type="entry name" value="SAM-dependent_MTases_sf"/>
</dbReference>
<dbReference type="AlphaFoldDB" id="A0AAE1IZ38"/>
<dbReference type="InterPro" id="IPR023269">
    <property type="entry name" value="RCMT_subfamily_9"/>
</dbReference>
<dbReference type="EMBL" id="JAWXYG010000010">
    <property type="protein sequence ID" value="KAK4260667.1"/>
    <property type="molecule type" value="Genomic_DNA"/>
</dbReference>
<accession>A0AAE1IZ38</accession>
<dbReference type="PANTHER" id="PTHR22807">
    <property type="entry name" value="NOP2 YEAST -RELATED NOL1/NOP2/FMU SUN DOMAIN-CONTAINING"/>
    <property type="match status" value="1"/>
</dbReference>
<dbReference type="Proteomes" id="UP001293593">
    <property type="component" value="Unassembled WGS sequence"/>
</dbReference>
<dbReference type="PRINTS" id="PR02010">
    <property type="entry name" value="RCMT9"/>
</dbReference>
<dbReference type="GO" id="GO:0001510">
    <property type="term" value="P:RNA methylation"/>
    <property type="evidence" value="ECO:0007669"/>
    <property type="project" value="InterPro"/>
</dbReference>
<dbReference type="InterPro" id="IPR049560">
    <property type="entry name" value="MeTrfase_RsmB-F_NOP2_cat"/>
</dbReference>